<feature type="transmembrane region" description="Helical" evidence="1">
    <location>
        <begin position="21"/>
        <end position="46"/>
    </location>
</feature>
<sequence>MRERLSQRLQFKNTFSVFGIFIRKLFAGAFFYLPVSPIFSISTSLWPADSSTSHYFGKTYDLNENFGAGDINMQDAVPSPTTLNEEASTDVDIGLVSSLDSDADLPMNSIDASAQVTAGEELERTNGTDVISIGLSDLMCIANSSMVARRKFEVEGSCRKS</sequence>
<dbReference type="EMBL" id="UYRU01003925">
    <property type="protein sequence ID" value="VDK36676.1"/>
    <property type="molecule type" value="Genomic_DNA"/>
</dbReference>
<dbReference type="AlphaFoldDB" id="A0A3P6PAJ9"/>
<name>A0A3P6PAJ9_DIBLA</name>
<dbReference type="Proteomes" id="UP000281553">
    <property type="component" value="Unassembled WGS sequence"/>
</dbReference>
<protein>
    <submittedName>
        <fullName evidence="2">Uncharacterized protein</fullName>
    </submittedName>
</protein>
<keyword evidence="1" id="KW-0812">Transmembrane</keyword>
<evidence type="ECO:0000256" key="1">
    <source>
        <dbReference type="SAM" id="Phobius"/>
    </source>
</evidence>
<proteinExistence type="predicted"/>
<gene>
    <name evidence="2" type="ORF">DILT_LOCUS795</name>
</gene>
<keyword evidence="1" id="KW-0472">Membrane</keyword>
<organism evidence="2 3">
    <name type="scientific">Dibothriocephalus latus</name>
    <name type="common">Fish tapeworm</name>
    <name type="synonym">Diphyllobothrium latum</name>
    <dbReference type="NCBI Taxonomy" id="60516"/>
    <lineage>
        <taxon>Eukaryota</taxon>
        <taxon>Metazoa</taxon>
        <taxon>Spiralia</taxon>
        <taxon>Lophotrochozoa</taxon>
        <taxon>Platyhelminthes</taxon>
        <taxon>Cestoda</taxon>
        <taxon>Eucestoda</taxon>
        <taxon>Diphyllobothriidea</taxon>
        <taxon>Diphyllobothriidae</taxon>
        <taxon>Dibothriocephalus</taxon>
    </lineage>
</organism>
<reference evidence="2 3" key="1">
    <citation type="submission" date="2018-11" db="EMBL/GenBank/DDBJ databases">
        <authorList>
            <consortium name="Pathogen Informatics"/>
        </authorList>
    </citation>
    <scope>NUCLEOTIDE SEQUENCE [LARGE SCALE GENOMIC DNA]</scope>
</reference>
<evidence type="ECO:0000313" key="2">
    <source>
        <dbReference type="EMBL" id="VDK36676.1"/>
    </source>
</evidence>
<evidence type="ECO:0000313" key="3">
    <source>
        <dbReference type="Proteomes" id="UP000281553"/>
    </source>
</evidence>
<keyword evidence="3" id="KW-1185">Reference proteome</keyword>
<accession>A0A3P6PAJ9</accession>
<keyword evidence="1" id="KW-1133">Transmembrane helix</keyword>